<keyword evidence="5 13" id="KW-0479">Metal-binding</keyword>
<evidence type="ECO:0000256" key="10">
    <source>
        <dbReference type="ARBA" id="ARBA00068570"/>
    </source>
</evidence>
<dbReference type="PROSITE" id="PS01305">
    <property type="entry name" value="MOAA_NIFB_PQQE"/>
    <property type="match status" value="1"/>
</dbReference>
<dbReference type="Gene3D" id="3.40.50.12160">
    <property type="entry name" value="Methylthiotransferase, N-terminal domain"/>
    <property type="match status" value="1"/>
</dbReference>
<dbReference type="InterPro" id="IPR058240">
    <property type="entry name" value="rSAM_sf"/>
</dbReference>
<comment type="subunit">
    <text evidence="13">Monomer.</text>
</comment>
<proteinExistence type="inferred from homology"/>
<feature type="domain" description="TRAM" evidence="14">
    <location>
        <begin position="393"/>
        <end position="453"/>
    </location>
</feature>
<comment type="catalytic activity">
    <reaction evidence="9 13">
        <text>N(6)-dimethylallyladenosine(37) in tRNA + (sulfur carrier)-SH + AH2 + 2 S-adenosyl-L-methionine = 2-methylsulfanyl-N(6)-dimethylallyladenosine(37) in tRNA + (sulfur carrier)-H + 5'-deoxyadenosine + L-methionine + A + S-adenosyl-L-homocysteine + 2 H(+)</text>
        <dbReference type="Rhea" id="RHEA:37067"/>
        <dbReference type="Rhea" id="RHEA-COMP:10375"/>
        <dbReference type="Rhea" id="RHEA-COMP:10376"/>
        <dbReference type="Rhea" id="RHEA-COMP:14737"/>
        <dbReference type="Rhea" id="RHEA-COMP:14739"/>
        <dbReference type="ChEBI" id="CHEBI:13193"/>
        <dbReference type="ChEBI" id="CHEBI:15378"/>
        <dbReference type="ChEBI" id="CHEBI:17319"/>
        <dbReference type="ChEBI" id="CHEBI:17499"/>
        <dbReference type="ChEBI" id="CHEBI:29917"/>
        <dbReference type="ChEBI" id="CHEBI:57844"/>
        <dbReference type="ChEBI" id="CHEBI:57856"/>
        <dbReference type="ChEBI" id="CHEBI:59789"/>
        <dbReference type="ChEBI" id="CHEBI:64428"/>
        <dbReference type="ChEBI" id="CHEBI:74415"/>
        <dbReference type="ChEBI" id="CHEBI:74417"/>
        <dbReference type="EC" id="2.8.4.3"/>
    </reaction>
</comment>
<dbReference type="InterPro" id="IPR023404">
    <property type="entry name" value="rSAM_horseshoe"/>
</dbReference>
<evidence type="ECO:0000256" key="9">
    <source>
        <dbReference type="ARBA" id="ARBA00051425"/>
    </source>
</evidence>
<evidence type="ECO:0000256" key="7">
    <source>
        <dbReference type="ARBA" id="ARBA00023014"/>
    </source>
</evidence>
<dbReference type="PROSITE" id="PS51918">
    <property type="entry name" value="RADICAL_SAM"/>
    <property type="match status" value="1"/>
</dbReference>
<dbReference type="GO" id="GO:0051539">
    <property type="term" value="F:4 iron, 4 sulfur cluster binding"/>
    <property type="evidence" value="ECO:0007669"/>
    <property type="project" value="UniProtKB-UniRule"/>
</dbReference>
<gene>
    <name evidence="13" type="primary">miaB</name>
    <name evidence="17" type="ordered locus">Rcas_3236</name>
</gene>
<dbReference type="SMART" id="SM00729">
    <property type="entry name" value="Elp3"/>
    <property type="match status" value="1"/>
</dbReference>
<feature type="domain" description="Radical SAM core" evidence="16">
    <location>
        <begin position="156"/>
        <end position="390"/>
    </location>
</feature>
<dbReference type="FunFam" id="3.80.30.20:FF:000001">
    <property type="entry name" value="tRNA-2-methylthio-N(6)-dimethylallyladenosine synthase 2"/>
    <property type="match status" value="1"/>
</dbReference>
<keyword evidence="13" id="KW-0819">tRNA processing</keyword>
<organism evidence="17 18">
    <name type="scientific">Roseiflexus castenholzii (strain DSM 13941 / HLO8)</name>
    <dbReference type="NCBI Taxonomy" id="383372"/>
    <lineage>
        <taxon>Bacteria</taxon>
        <taxon>Bacillati</taxon>
        <taxon>Chloroflexota</taxon>
        <taxon>Chloroflexia</taxon>
        <taxon>Chloroflexales</taxon>
        <taxon>Roseiflexineae</taxon>
        <taxon>Roseiflexaceae</taxon>
        <taxon>Roseiflexus</taxon>
    </lineage>
</organism>
<sequence length="480" mass="53683">MTDVITLHLPAEARADQSRDATPRERRYYVWTVGCQMNVSDSERLEAALQGVGYAPAERPEDASFIVLNSCSVRASAEERILGKLSEVQRIKRNHPDTKIVLWGCMVGPGNQSIFQSRLPMVDHFVSPSAVDEVLALAPNPIYQLDEPALPVARWDHPPVSVHVPIQYGCNMSCSFCVIPLRRGRERSRPLAEIVEECRRIVARGAKEITLLGQIVDSWGHDLPGRPDLADLLRAVHEIPGLLRLRFLTSHPAWMTDRLIAAVAELPRCMPDINLPVQAGDDALLKIMRRGYTVQRYRELIAKIRDAIPHVSLTTDVIVGHPGETRERFEGTKRLLDEIRFDKVHIAAFSPRPGTRAAEMELDPALAVPEGEKQLRRIELERIQEQIATERNARFLNQTVEVLVEGEHKGKWRGRTPGNKLVFFSDPRDRTGQLVNVRIIHTGPWSLQGVLAQSAGESPMLNGAPEPLDATPVMQGAITR</sequence>
<feature type="binding site" evidence="13">
    <location>
        <position position="177"/>
    </location>
    <ligand>
        <name>[4Fe-4S] cluster</name>
        <dbReference type="ChEBI" id="CHEBI:49883"/>
        <label>2</label>
        <note>4Fe-4S-S-AdoMet</note>
    </ligand>
</feature>
<keyword evidence="17" id="KW-0560">Oxidoreductase</keyword>
<dbReference type="HAMAP" id="MF_01864">
    <property type="entry name" value="tRNA_metthiotr_MiaB"/>
    <property type="match status" value="1"/>
</dbReference>
<dbReference type="InterPro" id="IPR002792">
    <property type="entry name" value="TRAM_dom"/>
</dbReference>
<evidence type="ECO:0000259" key="15">
    <source>
        <dbReference type="PROSITE" id="PS51449"/>
    </source>
</evidence>
<dbReference type="Pfam" id="PF04055">
    <property type="entry name" value="Radical_SAM"/>
    <property type="match status" value="1"/>
</dbReference>
<dbReference type="CDD" id="cd01335">
    <property type="entry name" value="Radical_SAM"/>
    <property type="match status" value="1"/>
</dbReference>
<keyword evidence="4 13" id="KW-0949">S-adenosyl-L-methionine</keyword>
<dbReference type="SFLD" id="SFLDS00029">
    <property type="entry name" value="Radical_SAM"/>
    <property type="match status" value="1"/>
</dbReference>
<dbReference type="NCBIfam" id="TIGR00089">
    <property type="entry name" value="MiaB/RimO family radical SAM methylthiotransferase"/>
    <property type="match status" value="1"/>
</dbReference>
<dbReference type="HOGENOM" id="CLU_018697_2_0_0"/>
<feature type="binding site" evidence="13">
    <location>
        <position position="71"/>
    </location>
    <ligand>
        <name>[4Fe-4S] cluster</name>
        <dbReference type="ChEBI" id="CHEBI:49883"/>
        <label>1</label>
    </ligand>
</feature>
<reference evidence="17 18" key="1">
    <citation type="submission" date="2007-08" db="EMBL/GenBank/DDBJ databases">
        <title>Complete sequence of Roseiflexus castenholzii DSM 13941.</title>
        <authorList>
            <consortium name="US DOE Joint Genome Institute"/>
            <person name="Copeland A."/>
            <person name="Lucas S."/>
            <person name="Lapidus A."/>
            <person name="Barry K."/>
            <person name="Glavina del Rio T."/>
            <person name="Dalin E."/>
            <person name="Tice H."/>
            <person name="Pitluck S."/>
            <person name="Thompson L.S."/>
            <person name="Brettin T."/>
            <person name="Bruce D."/>
            <person name="Detter J.C."/>
            <person name="Han C."/>
            <person name="Tapia R."/>
            <person name="Schmutz J."/>
            <person name="Larimer F."/>
            <person name="Land M."/>
            <person name="Hauser L."/>
            <person name="Kyrpides N."/>
            <person name="Mikhailova N."/>
            <person name="Bryant D.A."/>
            <person name="Hanada S."/>
            <person name="Tsukatani Y."/>
            <person name="Richardson P."/>
        </authorList>
    </citation>
    <scope>NUCLEOTIDE SEQUENCE [LARGE SCALE GENOMIC DNA]</scope>
    <source>
        <strain evidence="18">DSM 13941 / HLO8</strain>
    </source>
</reference>
<keyword evidence="3 13" id="KW-0808">Transferase</keyword>
<dbReference type="PROSITE" id="PS51449">
    <property type="entry name" value="MTTASE_N"/>
    <property type="match status" value="1"/>
</dbReference>
<evidence type="ECO:0000256" key="3">
    <source>
        <dbReference type="ARBA" id="ARBA00022679"/>
    </source>
</evidence>
<dbReference type="PANTHER" id="PTHR43020:SF2">
    <property type="entry name" value="MITOCHONDRIAL TRNA METHYLTHIOTRANSFERASE CDK5RAP1"/>
    <property type="match status" value="1"/>
</dbReference>
<evidence type="ECO:0000256" key="11">
    <source>
        <dbReference type="ARBA" id="ARBA00080698"/>
    </source>
</evidence>
<dbReference type="Proteomes" id="UP000000263">
    <property type="component" value="Chromosome"/>
</dbReference>
<evidence type="ECO:0000313" key="17">
    <source>
        <dbReference type="EMBL" id="ABU59290.1"/>
    </source>
</evidence>
<dbReference type="InterPro" id="IPR006463">
    <property type="entry name" value="MiaB_methiolase"/>
</dbReference>
<dbReference type="FunFam" id="3.40.50.12160:FF:000003">
    <property type="entry name" value="CDK5 regulatory subunit-associated protein 1"/>
    <property type="match status" value="1"/>
</dbReference>
<dbReference type="EC" id="2.8.4.3" evidence="8 13"/>
<keyword evidence="2 13" id="KW-0004">4Fe-4S</keyword>
<dbReference type="GO" id="GO:0035597">
    <property type="term" value="F:tRNA-2-methylthio-N(6)-dimethylallyladenosine(37) synthase activity"/>
    <property type="evidence" value="ECO:0007669"/>
    <property type="project" value="UniProtKB-EC"/>
</dbReference>
<evidence type="ECO:0000313" key="18">
    <source>
        <dbReference type="Proteomes" id="UP000000263"/>
    </source>
</evidence>
<dbReference type="STRING" id="383372.Rcas_3236"/>
<evidence type="ECO:0000256" key="13">
    <source>
        <dbReference type="HAMAP-Rule" id="MF_01864"/>
    </source>
</evidence>
<keyword evidence="7 13" id="KW-0411">Iron-sulfur</keyword>
<evidence type="ECO:0000256" key="1">
    <source>
        <dbReference type="ARBA" id="ARBA00003234"/>
    </source>
</evidence>
<keyword evidence="6 13" id="KW-0408">Iron</keyword>
<dbReference type="AlphaFoldDB" id="A7NNZ5"/>
<comment type="function">
    <text evidence="1 13">Catalyzes the methylthiolation of N6-(dimethylallyl)adenosine (i(6)A), leading to the formation of 2-methylthio-N6-(dimethylallyl)adenosine (ms(2)i(6)A) at position 37 in tRNAs that read codons beginning with uridine.</text>
</comment>
<evidence type="ECO:0000256" key="8">
    <source>
        <dbReference type="ARBA" id="ARBA00033765"/>
    </source>
</evidence>
<comment type="subcellular location">
    <subcellularLocation>
        <location evidence="13">Cytoplasm</location>
    </subcellularLocation>
</comment>
<evidence type="ECO:0000256" key="5">
    <source>
        <dbReference type="ARBA" id="ARBA00022723"/>
    </source>
</evidence>
<dbReference type="PANTHER" id="PTHR43020">
    <property type="entry name" value="CDK5 REGULATORY SUBUNIT-ASSOCIATED PROTEIN 1"/>
    <property type="match status" value="1"/>
</dbReference>
<evidence type="ECO:0000256" key="4">
    <source>
        <dbReference type="ARBA" id="ARBA00022691"/>
    </source>
</evidence>
<dbReference type="SFLD" id="SFLDG01082">
    <property type="entry name" value="B12-binding_domain_containing"/>
    <property type="match status" value="1"/>
</dbReference>
<evidence type="ECO:0000259" key="14">
    <source>
        <dbReference type="PROSITE" id="PS50926"/>
    </source>
</evidence>
<keyword evidence="18" id="KW-1185">Reference proteome</keyword>
<evidence type="ECO:0000256" key="6">
    <source>
        <dbReference type="ARBA" id="ARBA00023004"/>
    </source>
</evidence>
<dbReference type="Gene3D" id="3.80.30.20">
    <property type="entry name" value="tm_1862 like domain"/>
    <property type="match status" value="1"/>
</dbReference>
<protein>
    <recommendedName>
        <fullName evidence="10 13">tRNA-2-methylthio-N(6)-dimethylallyladenosine synthase</fullName>
        <ecNumber evidence="8 13">2.8.4.3</ecNumber>
    </recommendedName>
    <alternativeName>
        <fullName evidence="12 13">(Dimethylallyl)adenosine tRNA methylthiotransferase MiaB</fullName>
    </alternativeName>
    <alternativeName>
        <fullName evidence="11 13">tRNA-i(6)A37 methylthiotransferase</fullName>
    </alternativeName>
</protein>
<dbReference type="OrthoDB" id="9805215at2"/>
<dbReference type="InterPro" id="IPR038135">
    <property type="entry name" value="Methylthiotransferase_N_sf"/>
</dbReference>
<dbReference type="InterPro" id="IPR007197">
    <property type="entry name" value="rSAM"/>
</dbReference>
<dbReference type="GO" id="GO:0016491">
    <property type="term" value="F:oxidoreductase activity"/>
    <property type="evidence" value="ECO:0007669"/>
    <property type="project" value="UniProtKB-KW"/>
</dbReference>
<dbReference type="SUPFAM" id="SSF102114">
    <property type="entry name" value="Radical SAM enzymes"/>
    <property type="match status" value="1"/>
</dbReference>
<dbReference type="InterPro" id="IPR020612">
    <property type="entry name" value="Methylthiotransferase_CS"/>
</dbReference>
<dbReference type="InterPro" id="IPR005839">
    <property type="entry name" value="Methylthiotransferase"/>
</dbReference>
<dbReference type="PROSITE" id="PS50926">
    <property type="entry name" value="TRAM"/>
    <property type="match status" value="1"/>
</dbReference>
<dbReference type="KEGG" id="rca:Rcas_3236"/>
<evidence type="ECO:0000256" key="2">
    <source>
        <dbReference type="ARBA" id="ARBA00022485"/>
    </source>
</evidence>
<evidence type="ECO:0000256" key="12">
    <source>
        <dbReference type="ARBA" id="ARBA00081141"/>
    </source>
</evidence>
<dbReference type="InterPro" id="IPR000385">
    <property type="entry name" value="MoaA_NifB_PqqE_Fe-S-bd_CS"/>
</dbReference>
<comment type="similarity">
    <text evidence="13">Belongs to the methylthiotransferase family. MiaB subfamily.</text>
</comment>
<feature type="binding site" evidence="13">
    <location>
        <position position="105"/>
    </location>
    <ligand>
        <name>[4Fe-4S] cluster</name>
        <dbReference type="ChEBI" id="CHEBI:49883"/>
        <label>1</label>
    </ligand>
</feature>
<accession>A7NNZ5</accession>
<dbReference type="GO" id="GO:0032324">
    <property type="term" value="P:molybdopterin cofactor biosynthetic process"/>
    <property type="evidence" value="ECO:0007669"/>
    <property type="project" value="UniProtKB-ARBA"/>
</dbReference>
<dbReference type="SFLD" id="SFLDG01061">
    <property type="entry name" value="methylthiotransferase"/>
    <property type="match status" value="1"/>
</dbReference>
<dbReference type="Pfam" id="PF00919">
    <property type="entry name" value="UPF0004"/>
    <property type="match status" value="1"/>
</dbReference>
<name>A7NNZ5_ROSCS</name>
<feature type="binding site" evidence="13">
    <location>
        <position position="170"/>
    </location>
    <ligand>
        <name>[4Fe-4S] cluster</name>
        <dbReference type="ChEBI" id="CHEBI:49883"/>
        <label>2</label>
        <note>4Fe-4S-S-AdoMet</note>
    </ligand>
</feature>
<dbReference type="eggNOG" id="COG0621">
    <property type="taxonomic scope" value="Bacteria"/>
</dbReference>
<feature type="binding site" evidence="13">
    <location>
        <position position="35"/>
    </location>
    <ligand>
        <name>[4Fe-4S] cluster</name>
        <dbReference type="ChEBI" id="CHEBI:49883"/>
        <label>1</label>
    </ligand>
</feature>
<feature type="binding site" evidence="13">
    <location>
        <position position="174"/>
    </location>
    <ligand>
        <name>[4Fe-4S] cluster</name>
        <dbReference type="ChEBI" id="CHEBI:49883"/>
        <label>2</label>
        <note>4Fe-4S-S-AdoMet</note>
    </ligand>
</feature>
<feature type="domain" description="MTTase N-terminal" evidence="15">
    <location>
        <begin position="26"/>
        <end position="147"/>
    </location>
</feature>
<dbReference type="RefSeq" id="WP_012121714.1">
    <property type="nucleotide sequence ID" value="NC_009767.1"/>
</dbReference>
<dbReference type="GO" id="GO:0005829">
    <property type="term" value="C:cytosol"/>
    <property type="evidence" value="ECO:0007669"/>
    <property type="project" value="TreeGrafter"/>
</dbReference>
<dbReference type="GO" id="GO:0046872">
    <property type="term" value="F:metal ion binding"/>
    <property type="evidence" value="ECO:0007669"/>
    <property type="project" value="UniProtKB-KW"/>
</dbReference>
<comment type="cofactor">
    <cofactor evidence="13">
        <name>[4Fe-4S] cluster</name>
        <dbReference type="ChEBI" id="CHEBI:49883"/>
    </cofactor>
    <text evidence="13">Binds 2 [4Fe-4S] clusters. One cluster is coordinated with 3 cysteines and an exchangeable S-adenosyl-L-methionine.</text>
</comment>
<dbReference type="PROSITE" id="PS01278">
    <property type="entry name" value="MTTASE_RADICAL"/>
    <property type="match status" value="1"/>
</dbReference>
<dbReference type="EMBL" id="CP000804">
    <property type="protein sequence ID" value="ABU59290.1"/>
    <property type="molecule type" value="Genomic_DNA"/>
</dbReference>
<keyword evidence="13" id="KW-0963">Cytoplasm</keyword>
<dbReference type="InterPro" id="IPR006638">
    <property type="entry name" value="Elp3/MiaA/NifB-like_rSAM"/>
</dbReference>
<dbReference type="Pfam" id="PF01938">
    <property type="entry name" value="TRAM"/>
    <property type="match status" value="1"/>
</dbReference>
<evidence type="ECO:0000259" key="16">
    <source>
        <dbReference type="PROSITE" id="PS51918"/>
    </source>
</evidence>
<dbReference type="InterPro" id="IPR013848">
    <property type="entry name" value="Methylthiotransferase_N"/>
</dbReference>